<dbReference type="STRING" id="1292034.OR37_00856"/>
<evidence type="ECO:0000313" key="2">
    <source>
        <dbReference type="EMBL" id="ENZ83082.1"/>
    </source>
</evidence>
<dbReference type="AlphaFoldDB" id="R0EPW0"/>
<dbReference type="InterPro" id="IPR052919">
    <property type="entry name" value="TA_system_RNase"/>
</dbReference>
<reference evidence="2 3" key="1">
    <citation type="journal article" date="2013" name="Genome Announc.">
        <title>Draft Genome Sequence for Caulobacter sp. Strain OR37, a Bacterium Tolerant to Heavy Metals.</title>
        <authorList>
            <person name="Utturkar S.M."/>
            <person name="Bollmann A."/>
            <person name="Brzoska R.M."/>
            <person name="Klingeman D.M."/>
            <person name="Epstein S.E."/>
            <person name="Palumbo A.V."/>
            <person name="Brown S.D."/>
        </authorList>
    </citation>
    <scope>NUCLEOTIDE SEQUENCE [LARGE SCALE GENOMIC DNA]</scope>
    <source>
        <strain evidence="2 3">OR37</strain>
    </source>
</reference>
<dbReference type="Pfam" id="PF01850">
    <property type="entry name" value="PIN"/>
    <property type="match status" value="1"/>
</dbReference>
<proteinExistence type="predicted"/>
<protein>
    <recommendedName>
        <fullName evidence="1">PIN domain-containing protein</fullName>
    </recommendedName>
</protein>
<dbReference type="eggNOG" id="COG3744">
    <property type="taxonomic scope" value="Bacteria"/>
</dbReference>
<comment type="caution">
    <text evidence="2">The sequence shown here is derived from an EMBL/GenBank/DDBJ whole genome shotgun (WGS) entry which is preliminary data.</text>
</comment>
<dbReference type="PANTHER" id="PTHR36173">
    <property type="entry name" value="RIBONUCLEASE VAPC16-RELATED"/>
    <property type="match status" value="1"/>
</dbReference>
<dbReference type="Gene3D" id="3.40.50.1010">
    <property type="entry name" value="5'-nuclease"/>
    <property type="match status" value="1"/>
</dbReference>
<dbReference type="InterPro" id="IPR002716">
    <property type="entry name" value="PIN_dom"/>
</dbReference>
<dbReference type="InterPro" id="IPR029060">
    <property type="entry name" value="PIN-like_dom_sf"/>
</dbReference>
<keyword evidence="3" id="KW-1185">Reference proteome</keyword>
<dbReference type="PANTHER" id="PTHR36173:SF2">
    <property type="entry name" value="RIBONUCLEASE VAPC16"/>
    <property type="match status" value="1"/>
</dbReference>
<evidence type="ECO:0000313" key="3">
    <source>
        <dbReference type="Proteomes" id="UP000013063"/>
    </source>
</evidence>
<evidence type="ECO:0000259" key="1">
    <source>
        <dbReference type="Pfam" id="PF01850"/>
    </source>
</evidence>
<dbReference type="PATRIC" id="fig|1292034.3.peg.850"/>
<sequence length="130" mass="14995" precursor="true">MSFLLDTHALIWWLAAPMRLSRLALACIEGEDAQVFVSVASLYEIEYKRDRDQFLYRLPKDLLRLVPMLGFEWLSLEPDDAPDAARLASGHRDPWDRIIAAQAERRRLGLITADVALSRACVDWRVKTVW</sequence>
<organism evidence="2 3">
    <name type="scientific">Caulobacter vibrioides OR37</name>
    <dbReference type="NCBI Taxonomy" id="1292034"/>
    <lineage>
        <taxon>Bacteria</taxon>
        <taxon>Pseudomonadati</taxon>
        <taxon>Pseudomonadota</taxon>
        <taxon>Alphaproteobacteria</taxon>
        <taxon>Caulobacterales</taxon>
        <taxon>Caulobacteraceae</taxon>
        <taxon>Caulobacter</taxon>
    </lineage>
</organism>
<feature type="domain" description="PIN" evidence="1">
    <location>
        <begin position="4"/>
        <end position="120"/>
    </location>
</feature>
<accession>R0EPW0</accession>
<dbReference type="EMBL" id="APMP01000003">
    <property type="protein sequence ID" value="ENZ83082.1"/>
    <property type="molecule type" value="Genomic_DNA"/>
</dbReference>
<dbReference type="InterPro" id="IPR041705">
    <property type="entry name" value="PIN_Sll0205"/>
</dbReference>
<gene>
    <name evidence="2" type="ORF">OR37_00856</name>
</gene>
<dbReference type="OrthoDB" id="9798990at2"/>
<dbReference type="CDD" id="cd09872">
    <property type="entry name" value="PIN_Sll0205-like"/>
    <property type="match status" value="1"/>
</dbReference>
<dbReference type="RefSeq" id="WP_004616186.1">
    <property type="nucleotide sequence ID" value="NZ_APMP01000003.1"/>
</dbReference>
<name>R0EPW0_CAUVI</name>
<dbReference type="Proteomes" id="UP000013063">
    <property type="component" value="Unassembled WGS sequence"/>
</dbReference>
<dbReference type="SUPFAM" id="SSF88723">
    <property type="entry name" value="PIN domain-like"/>
    <property type="match status" value="1"/>
</dbReference>